<proteinExistence type="predicted"/>
<reference evidence="1" key="1">
    <citation type="submission" date="2022-02" db="EMBL/GenBank/DDBJ databases">
        <title>Plant Genome Project.</title>
        <authorList>
            <person name="Zhang R.-G."/>
        </authorList>
    </citation>
    <scope>NUCLEOTIDE SEQUENCE</scope>
    <source>
        <strain evidence="1">AT1</strain>
    </source>
</reference>
<organism evidence="1 2">
    <name type="scientific">Rhododendron molle</name>
    <name type="common">Chinese azalea</name>
    <name type="synonym">Azalea mollis</name>
    <dbReference type="NCBI Taxonomy" id="49168"/>
    <lineage>
        <taxon>Eukaryota</taxon>
        <taxon>Viridiplantae</taxon>
        <taxon>Streptophyta</taxon>
        <taxon>Embryophyta</taxon>
        <taxon>Tracheophyta</taxon>
        <taxon>Spermatophyta</taxon>
        <taxon>Magnoliopsida</taxon>
        <taxon>eudicotyledons</taxon>
        <taxon>Gunneridae</taxon>
        <taxon>Pentapetalae</taxon>
        <taxon>asterids</taxon>
        <taxon>Ericales</taxon>
        <taxon>Ericaceae</taxon>
        <taxon>Ericoideae</taxon>
        <taxon>Rhodoreae</taxon>
        <taxon>Rhododendron</taxon>
    </lineage>
</organism>
<evidence type="ECO:0000313" key="1">
    <source>
        <dbReference type="EMBL" id="KAI8530873.1"/>
    </source>
</evidence>
<protein>
    <submittedName>
        <fullName evidence="1">Uncharacterized protein</fullName>
    </submittedName>
</protein>
<sequence length="76" mass="8622">MPHASLPTSTPRGSMPAANVRVPKGRKRTRMDEAELSIHASMDNFFKSSNSYMEKMANCFGYDKELFARCMMVKDD</sequence>
<comment type="caution">
    <text evidence="1">The sequence shown here is derived from an EMBL/GenBank/DDBJ whole genome shotgun (WGS) entry which is preliminary data.</text>
</comment>
<dbReference type="Proteomes" id="UP001062846">
    <property type="component" value="Chromosome 11"/>
</dbReference>
<evidence type="ECO:0000313" key="2">
    <source>
        <dbReference type="Proteomes" id="UP001062846"/>
    </source>
</evidence>
<accession>A0ACC0LRS4</accession>
<name>A0ACC0LRS4_RHOML</name>
<gene>
    <name evidence="1" type="ORF">RHMOL_Rhmol11G0093500</name>
</gene>
<dbReference type="EMBL" id="CM046398">
    <property type="protein sequence ID" value="KAI8530873.1"/>
    <property type="molecule type" value="Genomic_DNA"/>
</dbReference>
<keyword evidence="2" id="KW-1185">Reference proteome</keyword>